<evidence type="ECO:0000259" key="1">
    <source>
        <dbReference type="PROSITE" id="PS50943"/>
    </source>
</evidence>
<proteinExistence type="predicted"/>
<comment type="caution">
    <text evidence="2">The sequence shown here is derived from an EMBL/GenBank/DDBJ whole genome shotgun (WGS) entry which is preliminary data.</text>
</comment>
<dbReference type="PROSITE" id="PS50943">
    <property type="entry name" value="HTH_CROC1"/>
    <property type="match status" value="1"/>
</dbReference>
<dbReference type="PANTHER" id="PTHR37038">
    <property type="entry name" value="TRANSCRIPTIONAL REGULATOR-RELATED"/>
    <property type="match status" value="1"/>
</dbReference>
<dbReference type="Pfam" id="PF01381">
    <property type="entry name" value="HTH_3"/>
    <property type="match status" value="1"/>
</dbReference>
<dbReference type="HOGENOM" id="CLU_072045_3_1_9"/>
<dbReference type="InterPro" id="IPR011990">
    <property type="entry name" value="TPR-like_helical_dom_sf"/>
</dbReference>
<dbReference type="RefSeq" id="WP_046307688.1">
    <property type="nucleotide sequence ID" value="NZ_CAMLJJ010000002.1"/>
</dbReference>
<dbReference type="InterPro" id="IPR053163">
    <property type="entry name" value="HTH-type_regulator_Rgg"/>
</dbReference>
<dbReference type="SUPFAM" id="SSF47413">
    <property type="entry name" value="lambda repressor-like DNA-binding domains"/>
    <property type="match status" value="1"/>
</dbReference>
<dbReference type="Proteomes" id="UP000033682">
    <property type="component" value="Unassembled WGS sequence"/>
</dbReference>
<dbReference type="PATRIC" id="fig|303541.3.peg.1347"/>
<protein>
    <recommendedName>
        <fullName evidence="1">HTH cro/C1-type domain-containing protein</fullName>
    </recommendedName>
</protein>
<reference evidence="2 3" key="1">
    <citation type="submission" date="2015-01" db="EMBL/GenBank/DDBJ databases">
        <title>Comparative genomics of the lactic acid bacteria isolated from the honey bee gut.</title>
        <authorList>
            <person name="Ellegaard K.M."/>
            <person name="Tamarit D."/>
            <person name="Javelind E."/>
            <person name="Olofsson T."/>
            <person name="Andersson S.G."/>
            <person name="Vasquez A."/>
        </authorList>
    </citation>
    <scope>NUCLEOTIDE SEQUENCE [LARGE SCALE GENOMIC DNA]</scope>
    <source>
        <strain evidence="2 3">Hma11</strain>
    </source>
</reference>
<accession>A0A0F4LN05</accession>
<dbReference type="STRING" id="303541.JF72_11820"/>
<evidence type="ECO:0000313" key="3">
    <source>
        <dbReference type="Proteomes" id="UP000033682"/>
    </source>
</evidence>
<keyword evidence="3" id="KW-1185">Reference proteome</keyword>
<dbReference type="InterPro" id="IPR010982">
    <property type="entry name" value="Lambda_DNA-bd_dom_sf"/>
</dbReference>
<sequence>MNYIGKRLKTLRQELGLTQTEMAAGVISVSFYSKAERGLNDIGINDILEILQKHNVSPQAFFEDYKVDKDNKKKVTALMNKFVTAAYNNDDYEITKIIKDLKQIKPQSAFIKFSLVQAELIENTLNMNTIEKLDKRKKNELKRVIFQKDTEENEYHRIVLIANIIQIYNLEEATFLINSILRRYQKKDVIDKKLMLALSVLIVNYVDWCYGQNKINLCYKPLEYLRSMPNDVQLALPKIFGCYYEDLIDNKNLEANNIKEVLIKTGYSENVKNMFK</sequence>
<dbReference type="CDD" id="cd00093">
    <property type="entry name" value="HTH_XRE"/>
    <property type="match status" value="1"/>
</dbReference>
<dbReference type="GO" id="GO:0003677">
    <property type="term" value="F:DNA binding"/>
    <property type="evidence" value="ECO:0007669"/>
    <property type="project" value="InterPro"/>
</dbReference>
<organism evidence="2 3">
    <name type="scientific">Lactobacillus apis</name>
    <dbReference type="NCBI Taxonomy" id="303541"/>
    <lineage>
        <taxon>Bacteria</taxon>
        <taxon>Bacillati</taxon>
        <taxon>Bacillota</taxon>
        <taxon>Bacilli</taxon>
        <taxon>Lactobacillales</taxon>
        <taxon>Lactobacillaceae</taxon>
        <taxon>Lactobacillus</taxon>
    </lineage>
</organism>
<feature type="domain" description="HTH cro/C1-type" evidence="1">
    <location>
        <begin position="8"/>
        <end position="61"/>
    </location>
</feature>
<name>A0A0F4LN05_9LACO</name>
<gene>
    <name evidence="2" type="ORF">JF72_11820</name>
</gene>
<dbReference type="Gene3D" id="1.25.40.10">
    <property type="entry name" value="Tetratricopeptide repeat domain"/>
    <property type="match status" value="1"/>
</dbReference>
<dbReference type="EMBL" id="JXLG01000009">
    <property type="protein sequence ID" value="KJY60237.1"/>
    <property type="molecule type" value="Genomic_DNA"/>
</dbReference>
<dbReference type="SMART" id="SM00530">
    <property type="entry name" value="HTH_XRE"/>
    <property type="match status" value="1"/>
</dbReference>
<dbReference type="AlphaFoldDB" id="A0A0F4LN05"/>
<evidence type="ECO:0000313" key="2">
    <source>
        <dbReference type="EMBL" id="KJY60237.1"/>
    </source>
</evidence>
<dbReference type="InterPro" id="IPR001387">
    <property type="entry name" value="Cro/C1-type_HTH"/>
</dbReference>